<dbReference type="Pfam" id="PF13304">
    <property type="entry name" value="AAA_21"/>
    <property type="match status" value="1"/>
</dbReference>
<organism evidence="2 3">
    <name type="scientific">Delftia lacustris</name>
    <dbReference type="NCBI Taxonomy" id="558537"/>
    <lineage>
        <taxon>Bacteria</taxon>
        <taxon>Pseudomonadati</taxon>
        <taxon>Pseudomonadota</taxon>
        <taxon>Betaproteobacteria</taxon>
        <taxon>Burkholderiales</taxon>
        <taxon>Comamonadaceae</taxon>
        <taxon>Delftia</taxon>
    </lineage>
</organism>
<evidence type="ECO:0000313" key="2">
    <source>
        <dbReference type="EMBL" id="QPS82994.1"/>
    </source>
</evidence>
<sequence>MHAPNKFTVIVGRNGVGKSRLLREICMAYVDIEQIDDARISYRGAQVSREKFDIDSHRAPSSVIALSTSPFDRFPLQKMFGPICTDYQYLGLRGLSSRNLSLAFLSRTIGALITSVVDDPNHINTINEVLSHLGYYPFLEIRLVASLSPAKLEKALESNNFIEYLINNNNRVNAMSERWRYHMTKLSAYEVSRFEAACRHWASVGVKPRLDLKITKDGLIDLQRGSSLDLNFLLLIQMGFFQLRDVGVIKNGLPNPIRITDASSGEQCVVMSLLGIASHIKNGTLICIDEPEICLHPAWQEQYVSLLMNVFSKFKGCHFIIATHSPQVIAQLKDDNCFVLDLENGVTTQAAEYNLRSADYQLARLFKAPGFKNEYLSRTLIDALQALSGGVKYDQLKSHEVHQILHLKNVISPDDPIKRLMDICEKALKASQEK</sequence>
<dbReference type="GO" id="GO:0005524">
    <property type="term" value="F:ATP binding"/>
    <property type="evidence" value="ECO:0007669"/>
    <property type="project" value="UniProtKB-KW"/>
</dbReference>
<gene>
    <name evidence="2" type="ORF">I6G47_07935</name>
</gene>
<feature type="domain" description="ATPase AAA-type core" evidence="1">
    <location>
        <begin position="231"/>
        <end position="329"/>
    </location>
</feature>
<dbReference type="GO" id="GO:0016887">
    <property type="term" value="F:ATP hydrolysis activity"/>
    <property type="evidence" value="ECO:0007669"/>
    <property type="project" value="InterPro"/>
</dbReference>
<dbReference type="RefSeq" id="WP_191625536.1">
    <property type="nucleotide sequence ID" value="NZ_CP065748.1"/>
</dbReference>
<dbReference type="InterPro" id="IPR003959">
    <property type="entry name" value="ATPase_AAA_core"/>
</dbReference>
<evidence type="ECO:0000313" key="3">
    <source>
        <dbReference type="Proteomes" id="UP000595064"/>
    </source>
</evidence>
<keyword evidence="3" id="KW-1185">Reference proteome</keyword>
<dbReference type="InterPro" id="IPR027417">
    <property type="entry name" value="P-loop_NTPase"/>
</dbReference>
<protein>
    <submittedName>
        <fullName evidence="2">ATP-binding protein</fullName>
    </submittedName>
</protein>
<accession>A0A7T2YWC6</accession>
<dbReference type="PANTHER" id="PTHR43581:SF2">
    <property type="entry name" value="EXCINUCLEASE ATPASE SUBUNIT"/>
    <property type="match status" value="1"/>
</dbReference>
<dbReference type="SUPFAM" id="SSF52540">
    <property type="entry name" value="P-loop containing nucleoside triphosphate hydrolases"/>
    <property type="match status" value="1"/>
</dbReference>
<dbReference type="Proteomes" id="UP000595064">
    <property type="component" value="Chromosome"/>
</dbReference>
<dbReference type="InterPro" id="IPR051396">
    <property type="entry name" value="Bact_Antivir_Def_Nuclease"/>
</dbReference>
<dbReference type="PANTHER" id="PTHR43581">
    <property type="entry name" value="ATP/GTP PHOSPHATASE"/>
    <property type="match status" value="1"/>
</dbReference>
<reference evidence="2 3" key="1">
    <citation type="submission" date="2020-12" db="EMBL/GenBank/DDBJ databases">
        <title>FDA dAtabase for Regulatory Grade micrObial Sequences (FDA-ARGOS): Supporting development and validation of Infectious Disease Dx tests.</title>
        <authorList>
            <person name="Sproer C."/>
            <person name="Gronow S."/>
            <person name="Severitt S."/>
            <person name="Schroder I."/>
            <person name="Tallon L."/>
            <person name="Sadzewicz L."/>
            <person name="Zhao X."/>
            <person name="Boylan J."/>
            <person name="Ott S."/>
            <person name="Bowen H."/>
            <person name="Vavikolanu K."/>
            <person name="Mehta A."/>
            <person name="Aluvathingal J."/>
            <person name="Nadendla S."/>
            <person name="Lowell S."/>
            <person name="Myers T."/>
            <person name="Yan Y."/>
            <person name="Sichtig H."/>
        </authorList>
    </citation>
    <scope>NUCLEOTIDE SEQUENCE [LARGE SCALE GENOMIC DNA]</scope>
    <source>
        <strain evidence="2 3">FDAARGOS_890</strain>
    </source>
</reference>
<dbReference type="Gene3D" id="3.40.50.300">
    <property type="entry name" value="P-loop containing nucleotide triphosphate hydrolases"/>
    <property type="match status" value="1"/>
</dbReference>
<keyword evidence="2" id="KW-0547">Nucleotide-binding</keyword>
<proteinExistence type="predicted"/>
<dbReference type="AlphaFoldDB" id="A0A7T2YWC6"/>
<dbReference type="KEGG" id="dla:I6G47_07935"/>
<keyword evidence="2" id="KW-0067">ATP-binding</keyword>
<evidence type="ECO:0000259" key="1">
    <source>
        <dbReference type="Pfam" id="PF13304"/>
    </source>
</evidence>
<name>A0A7T2YWC6_9BURK</name>
<dbReference type="EMBL" id="CP065748">
    <property type="protein sequence ID" value="QPS82994.1"/>
    <property type="molecule type" value="Genomic_DNA"/>
</dbReference>